<keyword evidence="1" id="KW-1133">Transmembrane helix</keyword>
<gene>
    <name evidence="3" type="ORF">ACFS5N_08335</name>
</gene>
<feature type="transmembrane region" description="Helical" evidence="1">
    <location>
        <begin position="66"/>
        <end position="83"/>
    </location>
</feature>
<feature type="domain" description="VanZ-like" evidence="2">
    <location>
        <begin position="42"/>
        <end position="112"/>
    </location>
</feature>
<dbReference type="Proteomes" id="UP001597557">
    <property type="component" value="Unassembled WGS sequence"/>
</dbReference>
<evidence type="ECO:0000259" key="2">
    <source>
        <dbReference type="Pfam" id="PF04892"/>
    </source>
</evidence>
<dbReference type="InterPro" id="IPR006976">
    <property type="entry name" value="VanZ-like"/>
</dbReference>
<keyword evidence="4" id="KW-1185">Reference proteome</keyword>
<protein>
    <submittedName>
        <fullName evidence="3">VanZ family protein</fullName>
    </submittedName>
</protein>
<organism evidence="3 4">
    <name type="scientific">Mucilaginibacter ximonensis</name>
    <dbReference type="NCBI Taxonomy" id="538021"/>
    <lineage>
        <taxon>Bacteria</taxon>
        <taxon>Pseudomonadati</taxon>
        <taxon>Bacteroidota</taxon>
        <taxon>Sphingobacteriia</taxon>
        <taxon>Sphingobacteriales</taxon>
        <taxon>Sphingobacteriaceae</taxon>
        <taxon>Mucilaginibacter</taxon>
    </lineage>
</organism>
<reference evidence="4" key="1">
    <citation type="journal article" date="2019" name="Int. J. Syst. Evol. Microbiol.">
        <title>The Global Catalogue of Microorganisms (GCM) 10K type strain sequencing project: providing services to taxonomists for standard genome sequencing and annotation.</title>
        <authorList>
            <consortium name="The Broad Institute Genomics Platform"/>
            <consortium name="The Broad Institute Genome Sequencing Center for Infectious Disease"/>
            <person name="Wu L."/>
            <person name="Ma J."/>
        </authorList>
    </citation>
    <scope>NUCLEOTIDE SEQUENCE [LARGE SCALE GENOMIC DNA]</scope>
    <source>
        <strain evidence="4">KCTC 22437</strain>
    </source>
</reference>
<proteinExistence type="predicted"/>
<feature type="transmembrane region" description="Helical" evidence="1">
    <location>
        <begin position="5"/>
        <end position="22"/>
    </location>
</feature>
<dbReference type="Pfam" id="PF04892">
    <property type="entry name" value="VanZ"/>
    <property type="match status" value="1"/>
</dbReference>
<dbReference type="EMBL" id="JBHUPD010000002">
    <property type="protein sequence ID" value="MFD2872470.1"/>
    <property type="molecule type" value="Genomic_DNA"/>
</dbReference>
<evidence type="ECO:0000313" key="3">
    <source>
        <dbReference type="EMBL" id="MFD2872470.1"/>
    </source>
</evidence>
<feature type="transmembrane region" description="Helical" evidence="1">
    <location>
        <begin position="34"/>
        <end position="54"/>
    </location>
</feature>
<keyword evidence="1" id="KW-0472">Membrane</keyword>
<name>A0ABW5YB19_9SPHI</name>
<sequence length="116" mass="13331">MQRRAFIATFILIVIFIIIQELKFRHYLFEEHSPIAGCLPNFTAALLFIFGYGLIKYPLTMRQTMWSAVFAVMGLVLYEFAQIWMPGRVFDWNDIIASVVGGLVAVGIVYLIKDIH</sequence>
<evidence type="ECO:0000313" key="4">
    <source>
        <dbReference type="Proteomes" id="UP001597557"/>
    </source>
</evidence>
<evidence type="ECO:0000256" key="1">
    <source>
        <dbReference type="SAM" id="Phobius"/>
    </source>
</evidence>
<accession>A0ABW5YB19</accession>
<feature type="transmembrane region" description="Helical" evidence="1">
    <location>
        <begin position="95"/>
        <end position="112"/>
    </location>
</feature>
<keyword evidence="1" id="KW-0812">Transmembrane</keyword>
<dbReference type="RefSeq" id="WP_377184184.1">
    <property type="nucleotide sequence ID" value="NZ_JBHUPD010000002.1"/>
</dbReference>
<comment type="caution">
    <text evidence="3">The sequence shown here is derived from an EMBL/GenBank/DDBJ whole genome shotgun (WGS) entry which is preliminary data.</text>
</comment>